<proteinExistence type="inferred from homology"/>
<comment type="caution">
    <text evidence="2">The sequence shown here is derived from an EMBL/GenBank/DDBJ whole genome shotgun (WGS) entry which is preliminary data.</text>
</comment>
<dbReference type="SUPFAM" id="SSF51735">
    <property type="entry name" value="NAD(P)-binding Rossmann-fold domains"/>
    <property type="match status" value="1"/>
</dbReference>
<comment type="similarity">
    <text evidence="1">Belongs to the short-chain dehydrogenases/reductases (SDR) family.</text>
</comment>
<dbReference type="PANTHER" id="PTHR43313">
    <property type="entry name" value="SHORT-CHAIN DEHYDROGENASE/REDUCTASE FAMILY 9C"/>
    <property type="match status" value="1"/>
</dbReference>
<dbReference type="PANTHER" id="PTHR43313:SF1">
    <property type="entry name" value="3BETA-HYDROXYSTEROID DEHYDROGENASE DHS-16"/>
    <property type="match status" value="1"/>
</dbReference>
<dbReference type="InterPro" id="IPR036291">
    <property type="entry name" value="NAD(P)-bd_dom_sf"/>
</dbReference>
<gene>
    <name evidence="2" type="ORF">GCM10022402_16810</name>
</gene>
<dbReference type="PRINTS" id="PR00081">
    <property type="entry name" value="GDHRDH"/>
</dbReference>
<dbReference type="Pfam" id="PF00106">
    <property type="entry name" value="adh_short"/>
    <property type="match status" value="1"/>
</dbReference>
<accession>A0ABP7FE89</accession>
<evidence type="ECO:0000313" key="2">
    <source>
        <dbReference type="EMBL" id="GAA3737453.1"/>
    </source>
</evidence>
<sequence>MFRKSAPLPPDGKTVVITGASTGLGRECALHLAALGFTVFAGVRNPEDGKRLVDDSPSGRVEYLLIDVTDEESIRAAAEQVESRVAGDGLWALINNAGVCISAPLECVSSDMLRHQLETNVIGQVAVLRSFLPLLRRARGRVVNVTSGLGTVALPYMGPYSTAQFAKEGMSDALRRELAPMGVAVSVVSPGAIMTPIWDKISADGLAALAGAPSDVANLYRQTFVRFLRTNEEGARTSKTQPADVAKAVRAAVTAARPKTRYRVGADARQGSVLARLLPDTAIDASLRKIVTPDPTSEDNDHVRH</sequence>
<keyword evidence="3" id="KW-1185">Reference proteome</keyword>
<reference evidence="3" key="1">
    <citation type="journal article" date="2019" name="Int. J. Syst. Evol. Microbiol.">
        <title>The Global Catalogue of Microorganisms (GCM) 10K type strain sequencing project: providing services to taxonomists for standard genome sequencing and annotation.</title>
        <authorList>
            <consortium name="The Broad Institute Genomics Platform"/>
            <consortium name="The Broad Institute Genome Sequencing Center for Infectious Disease"/>
            <person name="Wu L."/>
            <person name="Ma J."/>
        </authorList>
    </citation>
    <scope>NUCLEOTIDE SEQUENCE [LARGE SCALE GENOMIC DNA]</scope>
    <source>
        <strain evidence="3">JCM 17137</strain>
    </source>
</reference>
<organism evidence="2 3">
    <name type="scientific">Salinactinospora qingdaonensis</name>
    <dbReference type="NCBI Taxonomy" id="702744"/>
    <lineage>
        <taxon>Bacteria</taxon>
        <taxon>Bacillati</taxon>
        <taxon>Actinomycetota</taxon>
        <taxon>Actinomycetes</taxon>
        <taxon>Streptosporangiales</taxon>
        <taxon>Nocardiopsidaceae</taxon>
        <taxon>Salinactinospora</taxon>
    </lineage>
</organism>
<name>A0ABP7FE89_9ACTN</name>
<dbReference type="PRINTS" id="PR00080">
    <property type="entry name" value="SDRFAMILY"/>
</dbReference>
<dbReference type="RefSeq" id="WP_344969233.1">
    <property type="nucleotide sequence ID" value="NZ_BAABDD010000006.1"/>
</dbReference>
<dbReference type="InterPro" id="IPR002347">
    <property type="entry name" value="SDR_fam"/>
</dbReference>
<evidence type="ECO:0000313" key="3">
    <source>
        <dbReference type="Proteomes" id="UP001500908"/>
    </source>
</evidence>
<dbReference type="Proteomes" id="UP001500908">
    <property type="component" value="Unassembled WGS sequence"/>
</dbReference>
<evidence type="ECO:0000256" key="1">
    <source>
        <dbReference type="RuleBase" id="RU000363"/>
    </source>
</evidence>
<dbReference type="Gene3D" id="3.40.50.720">
    <property type="entry name" value="NAD(P)-binding Rossmann-like Domain"/>
    <property type="match status" value="1"/>
</dbReference>
<dbReference type="EMBL" id="BAABDD010000006">
    <property type="protein sequence ID" value="GAA3737453.1"/>
    <property type="molecule type" value="Genomic_DNA"/>
</dbReference>
<protein>
    <submittedName>
        <fullName evidence="2">SDR family NAD(P)-dependent oxidoreductase</fullName>
    </submittedName>
</protein>